<dbReference type="SUPFAM" id="SSF52058">
    <property type="entry name" value="L domain-like"/>
    <property type="match status" value="2"/>
</dbReference>
<organism evidence="6 7">
    <name type="scientific">Quercus suber</name>
    <name type="common">Cork oak</name>
    <dbReference type="NCBI Taxonomy" id="58331"/>
    <lineage>
        <taxon>Eukaryota</taxon>
        <taxon>Viridiplantae</taxon>
        <taxon>Streptophyta</taxon>
        <taxon>Embryophyta</taxon>
        <taxon>Tracheophyta</taxon>
        <taxon>Spermatophyta</taxon>
        <taxon>Magnoliopsida</taxon>
        <taxon>eudicotyledons</taxon>
        <taxon>Gunneridae</taxon>
        <taxon>Pentapetalae</taxon>
        <taxon>rosids</taxon>
        <taxon>fabids</taxon>
        <taxon>Fagales</taxon>
        <taxon>Fagaceae</taxon>
        <taxon>Quercus</taxon>
    </lineage>
</organism>
<dbReference type="Gene3D" id="3.80.10.10">
    <property type="entry name" value="Ribonuclease Inhibitor"/>
    <property type="match status" value="4"/>
</dbReference>
<evidence type="ECO:0000256" key="1">
    <source>
        <dbReference type="ARBA" id="ARBA00022737"/>
    </source>
</evidence>
<keyword evidence="2" id="KW-0611">Plant defense</keyword>
<evidence type="ECO:0000313" key="6">
    <source>
        <dbReference type="EMBL" id="KAK7832299.1"/>
    </source>
</evidence>
<dbReference type="AlphaFoldDB" id="A0AAW0K0D7"/>
<accession>A0AAW0K0D7</accession>
<dbReference type="Gene3D" id="3.40.50.300">
    <property type="entry name" value="P-loop containing nucleotide triphosphate hydrolases"/>
    <property type="match status" value="1"/>
</dbReference>
<evidence type="ECO:0000313" key="7">
    <source>
        <dbReference type="Proteomes" id="UP000237347"/>
    </source>
</evidence>
<feature type="domain" description="Disease resistance protein winged helix" evidence="4">
    <location>
        <begin position="346"/>
        <end position="414"/>
    </location>
</feature>
<sequence length="1206" mass="137476">MSIVLEAALSAFFDVLFDKLSSPDLLRIFRQENFDVSMRSKIEGIHRRLQEIVTQKERLKLQDCAGGRTKTTISRPATTSLAESHTYGRDEDKKEIVKLLLESSDAQLSVIPIVGMGGLGKTTLAQLVYKDDAVSRYFDLKAWVCVSEDFDILRLTKEILYSFRSESCDDNNTLNSLQEKLQITLSGKKFLLILDDVWCEKYDYWTDLRKPLESGALGSKIVVTTRNFGVASTMGTTPPYKLEELSCDACLHVFTHHALDATDFSKYPELEEFRQKVVNRCNGSPLAAKVLGGLLRTTRNRYEWEHVLNSKIFDIPEEKSSIFSVLKLSYNYLPSHLKRCFAYCSLFPKDNEFDEKNLVLLWMAEGLVQETKGKKPMEELGGDYFRDLLNRSFFQQSSSNESLFVMHDLMNDLAMWAAGDLCCRLEDQLGGSKQSEISTKVRHFSYIEYLNDCIQKFDEDVHLRTFLSLPLYNRYGFSNFDVKYCLFPQLRCLRVLSLSGTEIFELPSSIGDLKHLRYLNISYTEIRILPESISSLYNLQTLILTGRNSLTKLPEKIENLVNLRYLNISNANSIREMPARIAKLKSLRTLCFEDMVEWQDWIPCSVEGEEFPCLRELSIYNCPRLKGEFPHHLPSLKKLSIDACEQLVVSIPSHSVLQELIILGCKEVVHGSVKVEKLIIKNCEKLTSLCEDELMSFVTLEIEIKSCQSLVNIKLKSTLRTLTIEDCNALESLQFVMDECEEFSCLREPSISNCPRLEREFPHHLPLLKKLSIFACEQLVVSIPSHSVLQELIILECKEVVHGFVKVEKLIIKFCEKLTSLCEDGLMSFATLEIEIQSCQSLVNIKLKSTLRTLTIEDCSALESLQFVMDEGGASSTSSLLMNEENLSCIGNNNAPLLEHLEISDCPSLKCVSTIVDLTAMLERLDITRCPNLTSLSSKDTLPTTLKVLTLSDCPKLKSIVDKLDKDTLLEDLIIYSCEKLRCLPRGLHELCHLKKIVIYRCNSLISLGDLLPTNLRSLEIEYCEKLEALPNNIHNLNFLQDLLIRDCPSIVSFPEEGFPTDLRKLRLIGANLCKQVFELGLHRLTSLTSLEIRNGIMDSFPEEEDGKTMLMLPTSLTTLRFYNFPNLLFLSWKFFQNLSALEQISIRECPKLASLSEKCFPPSLQQLEIRDCPVLKQNCEKDKGIMWSKIANIPSVKIDGWEQQK</sequence>
<dbReference type="Proteomes" id="UP000237347">
    <property type="component" value="Unassembled WGS sequence"/>
</dbReference>
<evidence type="ECO:0000256" key="2">
    <source>
        <dbReference type="ARBA" id="ARBA00022821"/>
    </source>
</evidence>
<protein>
    <recommendedName>
        <fullName evidence="8">NB-ARC domain-containing protein</fullName>
    </recommendedName>
</protein>
<dbReference type="InterPro" id="IPR058922">
    <property type="entry name" value="WHD_DRP"/>
</dbReference>
<keyword evidence="7" id="KW-1185">Reference proteome</keyword>
<dbReference type="Gene3D" id="1.10.10.10">
    <property type="entry name" value="Winged helix-like DNA-binding domain superfamily/Winged helix DNA-binding domain"/>
    <property type="match status" value="1"/>
</dbReference>
<feature type="domain" description="NB-ARC" evidence="3">
    <location>
        <begin position="90"/>
        <end position="261"/>
    </location>
</feature>
<dbReference type="InterPro" id="IPR036388">
    <property type="entry name" value="WH-like_DNA-bd_sf"/>
</dbReference>
<evidence type="ECO:0000259" key="4">
    <source>
        <dbReference type="Pfam" id="PF23559"/>
    </source>
</evidence>
<gene>
    <name evidence="6" type="ORF">CFP56_026624</name>
</gene>
<dbReference type="EMBL" id="PKMF04000427">
    <property type="protein sequence ID" value="KAK7832299.1"/>
    <property type="molecule type" value="Genomic_DNA"/>
</dbReference>
<dbReference type="FunFam" id="1.10.10.10:FF:000322">
    <property type="entry name" value="Probable disease resistance protein At1g63360"/>
    <property type="match status" value="1"/>
</dbReference>
<dbReference type="PRINTS" id="PR00364">
    <property type="entry name" value="DISEASERSIST"/>
</dbReference>
<dbReference type="InterPro" id="IPR027417">
    <property type="entry name" value="P-loop_NTPase"/>
</dbReference>
<dbReference type="InterPro" id="IPR055414">
    <property type="entry name" value="LRR_R13L4/SHOC2-like"/>
</dbReference>
<reference evidence="6 7" key="1">
    <citation type="journal article" date="2018" name="Sci. Data">
        <title>The draft genome sequence of cork oak.</title>
        <authorList>
            <person name="Ramos A.M."/>
            <person name="Usie A."/>
            <person name="Barbosa P."/>
            <person name="Barros P.M."/>
            <person name="Capote T."/>
            <person name="Chaves I."/>
            <person name="Simoes F."/>
            <person name="Abreu I."/>
            <person name="Carrasquinho I."/>
            <person name="Faro C."/>
            <person name="Guimaraes J.B."/>
            <person name="Mendonca D."/>
            <person name="Nobrega F."/>
            <person name="Rodrigues L."/>
            <person name="Saibo N.J.M."/>
            <person name="Varela M.C."/>
            <person name="Egas C."/>
            <person name="Matos J."/>
            <person name="Miguel C.M."/>
            <person name="Oliveira M.M."/>
            <person name="Ricardo C.P."/>
            <person name="Goncalves S."/>
        </authorList>
    </citation>
    <scope>NUCLEOTIDE SEQUENCE [LARGE SCALE GENOMIC DNA]</scope>
    <source>
        <strain evidence="7">cv. HL8</strain>
    </source>
</reference>
<dbReference type="InterPro" id="IPR042197">
    <property type="entry name" value="Apaf_helical"/>
</dbReference>
<dbReference type="PANTHER" id="PTHR36766:SF51">
    <property type="entry name" value="DISEASE RESISTANCE RPP13-LIKE PROTEIN 1"/>
    <property type="match status" value="1"/>
</dbReference>
<dbReference type="Pfam" id="PF23559">
    <property type="entry name" value="WHD_DRP"/>
    <property type="match status" value="1"/>
</dbReference>
<evidence type="ECO:0000259" key="5">
    <source>
        <dbReference type="Pfam" id="PF23598"/>
    </source>
</evidence>
<dbReference type="Gene3D" id="1.10.8.430">
    <property type="entry name" value="Helical domain of apoptotic protease-activating factors"/>
    <property type="match status" value="1"/>
</dbReference>
<dbReference type="Pfam" id="PF23598">
    <property type="entry name" value="LRR_14"/>
    <property type="match status" value="1"/>
</dbReference>
<name>A0AAW0K0D7_QUESU</name>
<proteinExistence type="predicted"/>
<dbReference type="InterPro" id="IPR002182">
    <property type="entry name" value="NB-ARC"/>
</dbReference>
<dbReference type="Pfam" id="PF00931">
    <property type="entry name" value="NB-ARC"/>
    <property type="match status" value="1"/>
</dbReference>
<evidence type="ECO:0008006" key="8">
    <source>
        <dbReference type="Google" id="ProtNLM"/>
    </source>
</evidence>
<dbReference type="FunFam" id="3.40.50.300:FF:001091">
    <property type="entry name" value="Probable disease resistance protein At1g61300"/>
    <property type="match status" value="1"/>
</dbReference>
<evidence type="ECO:0000259" key="3">
    <source>
        <dbReference type="Pfam" id="PF00931"/>
    </source>
</evidence>
<dbReference type="SUPFAM" id="SSF52540">
    <property type="entry name" value="P-loop containing nucleoside triphosphate hydrolases"/>
    <property type="match status" value="1"/>
</dbReference>
<dbReference type="PANTHER" id="PTHR36766">
    <property type="entry name" value="PLANT BROAD-SPECTRUM MILDEW RESISTANCE PROTEIN RPW8"/>
    <property type="match status" value="1"/>
</dbReference>
<comment type="caution">
    <text evidence="6">The sequence shown here is derived from an EMBL/GenBank/DDBJ whole genome shotgun (WGS) entry which is preliminary data.</text>
</comment>
<keyword evidence="1" id="KW-0677">Repeat</keyword>
<dbReference type="InterPro" id="IPR032675">
    <property type="entry name" value="LRR_dom_sf"/>
</dbReference>
<dbReference type="GO" id="GO:0006952">
    <property type="term" value="P:defense response"/>
    <property type="evidence" value="ECO:0007669"/>
    <property type="project" value="UniProtKB-KW"/>
</dbReference>
<feature type="domain" description="Disease resistance R13L4/SHOC-2-like LRR" evidence="5">
    <location>
        <begin position="489"/>
        <end position="772"/>
    </location>
</feature>
<dbReference type="GO" id="GO:0043531">
    <property type="term" value="F:ADP binding"/>
    <property type="evidence" value="ECO:0007669"/>
    <property type="project" value="InterPro"/>
</dbReference>